<dbReference type="SUPFAM" id="SSF51905">
    <property type="entry name" value="FAD/NAD(P)-binding domain"/>
    <property type="match status" value="1"/>
</dbReference>
<reference evidence="7" key="1">
    <citation type="submission" date="2023-03" db="EMBL/GenBank/DDBJ databases">
        <title>Massive genome expansion in bonnet fungi (Mycena s.s.) driven by repeated elements and novel gene families across ecological guilds.</title>
        <authorList>
            <consortium name="Lawrence Berkeley National Laboratory"/>
            <person name="Harder C.B."/>
            <person name="Miyauchi S."/>
            <person name="Viragh M."/>
            <person name="Kuo A."/>
            <person name="Thoen E."/>
            <person name="Andreopoulos B."/>
            <person name="Lu D."/>
            <person name="Skrede I."/>
            <person name="Drula E."/>
            <person name="Henrissat B."/>
            <person name="Morin E."/>
            <person name="Kohler A."/>
            <person name="Barry K."/>
            <person name="LaButti K."/>
            <person name="Morin E."/>
            <person name="Salamov A."/>
            <person name="Lipzen A."/>
            <person name="Mereny Z."/>
            <person name="Hegedus B."/>
            <person name="Baldrian P."/>
            <person name="Stursova M."/>
            <person name="Weitz H."/>
            <person name="Taylor A."/>
            <person name="Grigoriev I.V."/>
            <person name="Nagy L.G."/>
            <person name="Martin F."/>
            <person name="Kauserud H."/>
        </authorList>
    </citation>
    <scope>NUCLEOTIDE SEQUENCE</scope>
    <source>
        <strain evidence="7">CBHHK002</strain>
    </source>
</reference>
<evidence type="ECO:0000256" key="3">
    <source>
        <dbReference type="ARBA" id="ARBA00022827"/>
    </source>
</evidence>
<proteinExistence type="inferred from homology"/>
<accession>A0AAD7E8V4</accession>
<keyword evidence="8" id="KW-1185">Reference proteome</keyword>
<name>A0AAD7E8V4_9AGAR</name>
<dbReference type="GO" id="GO:0004497">
    <property type="term" value="F:monooxygenase activity"/>
    <property type="evidence" value="ECO:0007669"/>
    <property type="project" value="UniProtKB-KW"/>
</dbReference>
<dbReference type="InterPro" id="IPR050493">
    <property type="entry name" value="FAD-dep_Monooxygenase_BioMet"/>
</dbReference>
<comment type="similarity">
    <text evidence="1">Belongs to the paxM FAD-dependent monooxygenase family.</text>
</comment>
<keyword evidence="2" id="KW-0285">Flavoprotein</keyword>
<dbReference type="Proteomes" id="UP001218218">
    <property type="component" value="Unassembled WGS sequence"/>
</dbReference>
<keyword evidence="4" id="KW-0560">Oxidoreductase</keyword>
<keyword evidence="3" id="KW-0274">FAD</keyword>
<gene>
    <name evidence="7" type="ORF">DFH08DRAFT_927741</name>
</gene>
<dbReference type="Pfam" id="PF01494">
    <property type="entry name" value="FAD_binding_3"/>
    <property type="match status" value="1"/>
</dbReference>
<dbReference type="InterPro" id="IPR002938">
    <property type="entry name" value="FAD-bd"/>
</dbReference>
<comment type="caution">
    <text evidence="7">The sequence shown here is derived from an EMBL/GenBank/DDBJ whole genome shotgun (WGS) entry which is preliminary data.</text>
</comment>
<dbReference type="EMBL" id="JARIHO010000115">
    <property type="protein sequence ID" value="KAJ7302558.1"/>
    <property type="molecule type" value="Genomic_DNA"/>
</dbReference>
<evidence type="ECO:0000256" key="2">
    <source>
        <dbReference type="ARBA" id="ARBA00022630"/>
    </source>
</evidence>
<evidence type="ECO:0000256" key="5">
    <source>
        <dbReference type="ARBA" id="ARBA00023033"/>
    </source>
</evidence>
<evidence type="ECO:0000256" key="4">
    <source>
        <dbReference type="ARBA" id="ARBA00023002"/>
    </source>
</evidence>
<evidence type="ECO:0000256" key="1">
    <source>
        <dbReference type="ARBA" id="ARBA00007992"/>
    </source>
</evidence>
<keyword evidence="5" id="KW-0503">Monooxygenase</keyword>
<evidence type="ECO:0000313" key="7">
    <source>
        <dbReference type="EMBL" id="KAJ7302558.1"/>
    </source>
</evidence>
<protein>
    <submittedName>
        <fullName evidence="7">Kynurenine 3-monooxygenase</fullName>
    </submittedName>
</protein>
<evidence type="ECO:0000313" key="8">
    <source>
        <dbReference type="Proteomes" id="UP001218218"/>
    </source>
</evidence>
<feature type="domain" description="FAD-binding" evidence="6">
    <location>
        <begin position="5"/>
        <end position="348"/>
    </location>
</feature>
<dbReference type="InterPro" id="IPR036188">
    <property type="entry name" value="FAD/NAD-bd_sf"/>
</dbReference>
<organism evidence="7 8">
    <name type="scientific">Mycena albidolilacea</name>
    <dbReference type="NCBI Taxonomy" id="1033008"/>
    <lineage>
        <taxon>Eukaryota</taxon>
        <taxon>Fungi</taxon>
        <taxon>Dikarya</taxon>
        <taxon>Basidiomycota</taxon>
        <taxon>Agaricomycotina</taxon>
        <taxon>Agaricomycetes</taxon>
        <taxon>Agaricomycetidae</taxon>
        <taxon>Agaricales</taxon>
        <taxon>Marasmiineae</taxon>
        <taxon>Mycenaceae</taxon>
        <taxon>Mycena</taxon>
    </lineage>
</organism>
<dbReference type="PANTHER" id="PTHR13789:SF309">
    <property type="entry name" value="PUTATIVE (AFU_ORTHOLOGUE AFUA_6G14510)-RELATED"/>
    <property type="match status" value="1"/>
</dbReference>
<sequence length="406" mass="44243">MPTDRVLIVGGGLAGPSLALALARQNIRSSIFELRPTRTIAEGSISLAPNALRALDHVIGVYDRLKAAAFSYRRLAMHADDGYLFGHLVQHDDEYDALRILRSTLHNIMLDACEEQPELVQVRYGVRITSIEDRDDGVTLHFEDGTTARGDILIGADGIHSKVREHILGASAPTPTFLGSCMLTGTLPLASLNAPPDWTFPAVLFTHVGLVSVWPHNPSGTEAAWCVAEDLPPKDRAAWREYAASGAAARAAKRNYAGVQTPVIRALMDNLWTPHCIPELPRWHRARVCLIGDAAHALPPNGQGSAMAFEDAAYLARLLGAHPLGAPRDVARVFAQFERNRRPRIERVRALAHGTGGAKGGTAAGWKYTLKKWGMAAYFAWNGYELRDERISGYDVTKQDVGVGVE</sequence>
<dbReference type="Gene3D" id="3.50.50.60">
    <property type="entry name" value="FAD/NAD(P)-binding domain"/>
    <property type="match status" value="1"/>
</dbReference>
<dbReference type="GO" id="GO:0071949">
    <property type="term" value="F:FAD binding"/>
    <property type="evidence" value="ECO:0007669"/>
    <property type="project" value="InterPro"/>
</dbReference>
<dbReference type="PANTHER" id="PTHR13789">
    <property type="entry name" value="MONOOXYGENASE"/>
    <property type="match status" value="1"/>
</dbReference>
<evidence type="ECO:0000259" key="6">
    <source>
        <dbReference type="Pfam" id="PF01494"/>
    </source>
</evidence>
<dbReference type="AlphaFoldDB" id="A0AAD7E8V4"/>
<dbReference type="PRINTS" id="PR00420">
    <property type="entry name" value="RNGMNOXGNASE"/>
</dbReference>